<dbReference type="InterPro" id="IPR005637">
    <property type="entry name" value="TAP_C_dom"/>
</dbReference>
<feature type="region of interest" description="Disordered" evidence="7">
    <location>
        <begin position="1"/>
        <end position="75"/>
    </location>
</feature>
<dbReference type="InterPro" id="IPR032710">
    <property type="entry name" value="NTF2-like_dom_sf"/>
</dbReference>
<dbReference type="InterPro" id="IPR018222">
    <property type="entry name" value="Nuclear_transport_factor_2_euk"/>
</dbReference>
<dbReference type="RefSeq" id="XP_040631906.1">
    <property type="nucleotide sequence ID" value="XM_040771989.1"/>
</dbReference>
<evidence type="ECO:0000256" key="5">
    <source>
        <dbReference type="ARBA" id="ARBA00022816"/>
    </source>
</evidence>
<evidence type="ECO:0000256" key="1">
    <source>
        <dbReference type="ARBA" id="ARBA00004123"/>
    </source>
</evidence>
<dbReference type="PROSITE" id="PS51281">
    <property type="entry name" value="TAP_C"/>
    <property type="match status" value="1"/>
</dbReference>
<keyword evidence="4" id="KW-0677">Repeat</keyword>
<keyword evidence="6" id="KW-0539">Nucleus</keyword>
<dbReference type="SUPFAM" id="SSF52058">
    <property type="entry name" value="L domain-like"/>
    <property type="match status" value="1"/>
</dbReference>
<organism evidence="10 11">
    <name type="scientific">Dacryopinax primogenitus (strain DJM 731)</name>
    <name type="common">Brown rot fungus</name>
    <dbReference type="NCBI Taxonomy" id="1858805"/>
    <lineage>
        <taxon>Eukaryota</taxon>
        <taxon>Fungi</taxon>
        <taxon>Dikarya</taxon>
        <taxon>Basidiomycota</taxon>
        <taxon>Agaricomycotina</taxon>
        <taxon>Dacrymycetes</taxon>
        <taxon>Dacrymycetales</taxon>
        <taxon>Dacrymycetaceae</taxon>
        <taxon>Dacryopinax</taxon>
    </lineage>
</organism>
<dbReference type="Gene3D" id="3.10.450.50">
    <property type="match status" value="1"/>
</dbReference>
<dbReference type="Gene3D" id="1.10.8.10">
    <property type="entry name" value="DNA helicase RuvA subunit, C-terminal domain"/>
    <property type="match status" value="1"/>
</dbReference>
<comment type="similarity">
    <text evidence="2">Belongs to the NXF family.</text>
</comment>
<dbReference type="GO" id="GO:0003723">
    <property type="term" value="F:RNA binding"/>
    <property type="evidence" value="ECO:0007669"/>
    <property type="project" value="TreeGrafter"/>
</dbReference>
<feature type="compositionally biased region" description="Low complexity" evidence="7">
    <location>
        <begin position="516"/>
        <end position="532"/>
    </location>
</feature>
<accession>M5GE21</accession>
<dbReference type="Pfam" id="PF22602">
    <property type="entry name" value="NXF_NTF2"/>
    <property type="match status" value="1"/>
</dbReference>
<dbReference type="InterPro" id="IPR030217">
    <property type="entry name" value="NXF_fam"/>
</dbReference>
<dbReference type="GO" id="GO:0005634">
    <property type="term" value="C:nucleus"/>
    <property type="evidence" value="ECO:0007669"/>
    <property type="project" value="UniProtKB-SubCell"/>
</dbReference>
<evidence type="ECO:0000259" key="9">
    <source>
        <dbReference type="PROSITE" id="PS51281"/>
    </source>
</evidence>
<dbReference type="OMA" id="TEYKMES"/>
<dbReference type="GeneID" id="63687051"/>
<dbReference type="Proteomes" id="UP000030653">
    <property type="component" value="Unassembled WGS sequence"/>
</dbReference>
<evidence type="ECO:0000313" key="11">
    <source>
        <dbReference type="Proteomes" id="UP000030653"/>
    </source>
</evidence>
<feature type="domain" description="NTF2" evidence="8">
    <location>
        <begin position="301"/>
        <end position="478"/>
    </location>
</feature>
<dbReference type="PANTHER" id="PTHR10662:SF22">
    <property type="entry name" value="NUCLEAR RNA EXPORT FACTOR 1"/>
    <property type="match status" value="1"/>
</dbReference>
<keyword evidence="11" id="KW-1185">Reference proteome</keyword>
<dbReference type="OrthoDB" id="25872at2759"/>
<name>M5GE21_DACPD</name>
<feature type="compositionally biased region" description="Low complexity" evidence="7">
    <location>
        <begin position="41"/>
        <end position="61"/>
    </location>
</feature>
<evidence type="ECO:0000256" key="7">
    <source>
        <dbReference type="SAM" id="MobiDB-lite"/>
    </source>
</evidence>
<evidence type="ECO:0000313" key="10">
    <source>
        <dbReference type="EMBL" id="EJU05012.1"/>
    </source>
</evidence>
<dbReference type="InterPro" id="IPR002075">
    <property type="entry name" value="NTF2_dom"/>
</dbReference>
<comment type="subcellular location">
    <subcellularLocation>
        <location evidence="1">Nucleus</location>
    </subcellularLocation>
</comment>
<evidence type="ECO:0000256" key="3">
    <source>
        <dbReference type="ARBA" id="ARBA00022448"/>
    </source>
</evidence>
<proteinExistence type="inferred from homology"/>
<evidence type="ECO:0000256" key="4">
    <source>
        <dbReference type="ARBA" id="ARBA00022737"/>
    </source>
</evidence>
<dbReference type="HOGENOM" id="CLU_411037_0_0_1"/>
<gene>
    <name evidence="10" type="ORF">DACRYDRAFT_20570</name>
</gene>
<dbReference type="PANTHER" id="PTHR10662">
    <property type="entry name" value="NUCLEAR RNA EXPORT FACTOR"/>
    <property type="match status" value="1"/>
</dbReference>
<dbReference type="Gene3D" id="3.80.10.10">
    <property type="entry name" value="Ribonuclease Inhibitor"/>
    <property type="match status" value="1"/>
</dbReference>
<keyword evidence="5" id="KW-0509">mRNA transport</keyword>
<dbReference type="STRING" id="1858805.M5GE21"/>
<evidence type="ECO:0000259" key="8">
    <source>
        <dbReference type="PROSITE" id="PS50177"/>
    </source>
</evidence>
<dbReference type="InterPro" id="IPR032675">
    <property type="entry name" value="LRR_dom_sf"/>
</dbReference>
<feature type="domain" description="TAP-C" evidence="9">
    <location>
        <begin position="611"/>
        <end position="664"/>
    </location>
</feature>
<dbReference type="SUPFAM" id="SSF54427">
    <property type="entry name" value="NTF2-like"/>
    <property type="match status" value="1"/>
</dbReference>
<dbReference type="GO" id="GO:0016973">
    <property type="term" value="P:poly(A)+ mRNA export from nucleus"/>
    <property type="evidence" value="ECO:0007669"/>
    <property type="project" value="TreeGrafter"/>
</dbReference>
<feature type="region of interest" description="Disordered" evidence="7">
    <location>
        <begin position="569"/>
        <end position="602"/>
    </location>
</feature>
<protein>
    <submittedName>
        <fullName evidence="10">NTF2-like protein</fullName>
    </submittedName>
</protein>
<dbReference type="EMBL" id="JH795857">
    <property type="protein sequence ID" value="EJU05012.1"/>
    <property type="molecule type" value="Genomic_DNA"/>
</dbReference>
<dbReference type="AlphaFoldDB" id="M5GE21"/>
<keyword evidence="3" id="KW-0813">Transport</keyword>
<evidence type="ECO:0000256" key="6">
    <source>
        <dbReference type="ARBA" id="ARBA00023242"/>
    </source>
</evidence>
<feature type="compositionally biased region" description="Pro residues" evidence="7">
    <location>
        <begin position="575"/>
        <end position="592"/>
    </location>
</feature>
<sequence length="668" mass="72944">MADAKWAYREPQPVTGHEKEIKSKRRTQLKNAISGAGSGDAGASTGVGSARRGGSSALRGGDQNMDDGPGSRRYDILNRRGRPADASIRMPVENTQHVQAIQDFVRRKYNPAAQFLAFDDILGDQVLRASGMTKWSSVNGQDKLADALWKAAGELDPPVQTISAARNNMGKAQVHRIAQFLPELRNLSLKDNELNSLGDISSFFTRNRVGGLRHLKEIWLAGNHLREVYEQHKDLDQYYYTVANAIRSLKVVDGQPIPGATWDIQENTQIGRRAWPDGQAYPISYPLPMASSSVDEHLRDMIGGILSQFFAFYDNDRERLINAYHPSATFSFTALPSLPPRQIAIRYQPEKGTAASPPLLRNMQTTIRSRDLRFATGAQQRAAGLHVGHVSILQLFNDLPPSQHPLQDGSKFVFDATLLPDMGTGDMLEVSVHGEFTEPHTDVVFSFTRAFVFVTAPPGSSAEKIGMNVLVMSDMLMIRRTTSSSIWTPGPMITQEEEWMRKPWSRGLPAPPRGNTAPPAATITTIPSQPAANPFQAVPSSNAFGMPAPPATFQQQPAFQQPQLMSTGFAVSQPQQPPQQIPLPPGQQPPTAGPTLNGPAEVPPEMASLTPGQRELATTFSNVTGLVIPATLSVLSENAWDGDAAYAKLLEVKTAIPAEWWIGGQSKI</sequence>
<dbReference type="PROSITE" id="PS50177">
    <property type="entry name" value="NTF2_DOMAIN"/>
    <property type="match status" value="1"/>
</dbReference>
<evidence type="ECO:0000256" key="2">
    <source>
        <dbReference type="ARBA" id="ARBA00009285"/>
    </source>
</evidence>
<reference evidence="10 11" key="1">
    <citation type="journal article" date="2012" name="Science">
        <title>The Paleozoic origin of enzymatic lignin decomposition reconstructed from 31 fungal genomes.</title>
        <authorList>
            <person name="Floudas D."/>
            <person name="Binder M."/>
            <person name="Riley R."/>
            <person name="Barry K."/>
            <person name="Blanchette R.A."/>
            <person name="Henrissat B."/>
            <person name="Martinez A.T."/>
            <person name="Otillar R."/>
            <person name="Spatafora J.W."/>
            <person name="Yadav J.S."/>
            <person name="Aerts A."/>
            <person name="Benoit I."/>
            <person name="Boyd A."/>
            <person name="Carlson A."/>
            <person name="Copeland A."/>
            <person name="Coutinho P.M."/>
            <person name="de Vries R.P."/>
            <person name="Ferreira P."/>
            <person name="Findley K."/>
            <person name="Foster B."/>
            <person name="Gaskell J."/>
            <person name="Glotzer D."/>
            <person name="Gorecki P."/>
            <person name="Heitman J."/>
            <person name="Hesse C."/>
            <person name="Hori C."/>
            <person name="Igarashi K."/>
            <person name="Jurgens J.A."/>
            <person name="Kallen N."/>
            <person name="Kersten P."/>
            <person name="Kohler A."/>
            <person name="Kuees U."/>
            <person name="Kumar T.K.A."/>
            <person name="Kuo A."/>
            <person name="LaButti K."/>
            <person name="Larrondo L.F."/>
            <person name="Lindquist E."/>
            <person name="Ling A."/>
            <person name="Lombard V."/>
            <person name="Lucas S."/>
            <person name="Lundell T."/>
            <person name="Martin R."/>
            <person name="McLaughlin D.J."/>
            <person name="Morgenstern I."/>
            <person name="Morin E."/>
            <person name="Murat C."/>
            <person name="Nagy L.G."/>
            <person name="Nolan M."/>
            <person name="Ohm R.A."/>
            <person name="Patyshakuliyeva A."/>
            <person name="Rokas A."/>
            <person name="Ruiz-Duenas F.J."/>
            <person name="Sabat G."/>
            <person name="Salamov A."/>
            <person name="Samejima M."/>
            <person name="Schmutz J."/>
            <person name="Slot J.C."/>
            <person name="St John F."/>
            <person name="Stenlid J."/>
            <person name="Sun H."/>
            <person name="Sun S."/>
            <person name="Syed K."/>
            <person name="Tsang A."/>
            <person name="Wiebenga A."/>
            <person name="Young D."/>
            <person name="Pisabarro A."/>
            <person name="Eastwood D.C."/>
            <person name="Martin F."/>
            <person name="Cullen D."/>
            <person name="Grigoriev I.V."/>
            <person name="Hibbett D.S."/>
        </authorList>
    </citation>
    <scope>NUCLEOTIDE SEQUENCE [LARGE SCALE GENOMIC DNA]</scope>
    <source>
        <strain evidence="10 11">DJM-731 SS1</strain>
    </source>
</reference>
<feature type="region of interest" description="Disordered" evidence="7">
    <location>
        <begin position="504"/>
        <end position="553"/>
    </location>
</feature>